<feature type="transmembrane region" description="Helical" evidence="1">
    <location>
        <begin position="32"/>
        <end position="51"/>
    </location>
</feature>
<keyword evidence="1" id="KW-0812">Transmembrane</keyword>
<dbReference type="RefSeq" id="WP_341406554.1">
    <property type="nucleotide sequence ID" value="NZ_JBBUKT010000008.1"/>
</dbReference>
<dbReference type="Proteomes" id="UP001371305">
    <property type="component" value="Unassembled WGS sequence"/>
</dbReference>
<feature type="transmembrane region" description="Helical" evidence="1">
    <location>
        <begin position="115"/>
        <end position="138"/>
    </location>
</feature>
<reference evidence="2 3" key="1">
    <citation type="submission" date="2024-04" db="EMBL/GenBank/DDBJ databases">
        <title>Luteolibacter sp. isolated from soil.</title>
        <authorList>
            <person name="An J."/>
        </authorList>
    </citation>
    <scope>NUCLEOTIDE SEQUENCE [LARGE SCALE GENOMIC DNA]</scope>
    <source>
        <strain evidence="2 3">Y139</strain>
    </source>
</reference>
<keyword evidence="3" id="KW-1185">Reference proteome</keyword>
<dbReference type="EMBL" id="JBBUKT010000008">
    <property type="protein sequence ID" value="MEK7952797.1"/>
    <property type="molecule type" value="Genomic_DNA"/>
</dbReference>
<proteinExistence type="predicted"/>
<sequence>MKFARSKNPDDVLAEKNLWQIYLASLGIPDSIFNWIVAVLAGVVAGGFAFIQNGEKILEAIQDLANLGFNSAVSLLGFLIAGFTIFAASASPSLLQLMLRKRHKKTQLIYLKYNFFTIVRVFIYFLAFAMFQLCIIAFGKKEGVFQSWATIFEVSEDVRMKLVQATFIMSVMFWAFVMMQLKSFVFNVYHFAMTMIKAGQIEHAAKNEAP</sequence>
<comment type="caution">
    <text evidence="2">The sequence shown here is derived from an EMBL/GenBank/DDBJ whole genome shotgun (WGS) entry which is preliminary data.</text>
</comment>
<gene>
    <name evidence="2" type="ORF">WKV53_19950</name>
</gene>
<keyword evidence="1" id="KW-1133">Transmembrane helix</keyword>
<evidence type="ECO:0000313" key="2">
    <source>
        <dbReference type="EMBL" id="MEK7952797.1"/>
    </source>
</evidence>
<evidence type="ECO:0008006" key="4">
    <source>
        <dbReference type="Google" id="ProtNLM"/>
    </source>
</evidence>
<evidence type="ECO:0000313" key="3">
    <source>
        <dbReference type="Proteomes" id="UP001371305"/>
    </source>
</evidence>
<evidence type="ECO:0000256" key="1">
    <source>
        <dbReference type="SAM" id="Phobius"/>
    </source>
</evidence>
<name>A0ABU9AYE4_9BACT</name>
<keyword evidence="1" id="KW-0472">Membrane</keyword>
<accession>A0ABU9AYE4</accession>
<protein>
    <recommendedName>
        <fullName evidence="4">DUF975 family protein</fullName>
    </recommendedName>
</protein>
<organism evidence="2 3">
    <name type="scientific">Luteolibacter soli</name>
    <dbReference type="NCBI Taxonomy" id="3135280"/>
    <lineage>
        <taxon>Bacteria</taxon>
        <taxon>Pseudomonadati</taxon>
        <taxon>Verrucomicrobiota</taxon>
        <taxon>Verrucomicrobiia</taxon>
        <taxon>Verrucomicrobiales</taxon>
        <taxon>Verrucomicrobiaceae</taxon>
        <taxon>Luteolibacter</taxon>
    </lineage>
</organism>
<feature type="transmembrane region" description="Helical" evidence="1">
    <location>
        <begin position="71"/>
        <end position="95"/>
    </location>
</feature>